<keyword evidence="5" id="KW-0805">Transcription regulation</keyword>
<evidence type="ECO:0000259" key="13">
    <source>
        <dbReference type="PROSITE" id="PS51141"/>
    </source>
</evidence>
<dbReference type="PROSITE" id="PS51141">
    <property type="entry name" value="ZF_SBP"/>
    <property type="match status" value="1"/>
</dbReference>
<evidence type="ECO:0000313" key="14">
    <source>
        <dbReference type="EMBL" id="EYU46873.1"/>
    </source>
</evidence>
<keyword evidence="6" id="KW-0238">DNA-binding</keyword>
<protein>
    <recommendedName>
        <fullName evidence="13">SBP-type domain-containing protein</fullName>
    </recommendedName>
</protein>
<dbReference type="EMBL" id="KI630171">
    <property type="protein sequence ID" value="EYU46873.1"/>
    <property type="molecule type" value="Genomic_DNA"/>
</dbReference>
<feature type="region of interest" description="Disordered" evidence="11">
    <location>
        <begin position="66"/>
        <end position="85"/>
    </location>
</feature>
<feature type="domain" description="SBP-type" evidence="13">
    <location>
        <begin position="147"/>
        <end position="224"/>
    </location>
</feature>
<feature type="region of interest" description="Disordered" evidence="11">
    <location>
        <begin position="413"/>
        <end position="444"/>
    </location>
</feature>
<accession>A0A022S4J4</accession>
<comment type="function">
    <text evidence="9">Probable transcriptional factor. Binds to the promoter of the SQUAMOSA gene.</text>
</comment>
<keyword evidence="12" id="KW-0472">Membrane</keyword>
<dbReference type="InterPro" id="IPR044817">
    <property type="entry name" value="SBP-like"/>
</dbReference>
<dbReference type="eggNOG" id="ENOG502QS71">
    <property type="taxonomic scope" value="Eukaryota"/>
</dbReference>
<dbReference type="Gene3D" id="4.10.1100.10">
    <property type="entry name" value="Transcription factor, SBP-box domain"/>
    <property type="match status" value="1"/>
</dbReference>
<dbReference type="GO" id="GO:0000976">
    <property type="term" value="F:transcription cis-regulatory region binding"/>
    <property type="evidence" value="ECO:0000318"/>
    <property type="project" value="GO_Central"/>
</dbReference>
<keyword evidence="8" id="KW-0539">Nucleus</keyword>
<keyword evidence="12" id="KW-1133">Transmembrane helix</keyword>
<keyword evidence="4" id="KW-0862">Zinc</keyword>
<evidence type="ECO:0000256" key="2">
    <source>
        <dbReference type="ARBA" id="ARBA00022723"/>
    </source>
</evidence>
<keyword evidence="7" id="KW-0804">Transcription</keyword>
<dbReference type="SUPFAM" id="SSF103612">
    <property type="entry name" value="SBT domain"/>
    <property type="match status" value="1"/>
</dbReference>
<dbReference type="GO" id="GO:0008270">
    <property type="term" value="F:zinc ion binding"/>
    <property type="evidence" value="ECO:0007669"/>
    <property type="project" value="UniProtKB-KW"/>
</dbReference>
<evidence type="ECO:0000256" key="4">
    <source>
        <dbReference type="ARBA" id="ARBA00022833"/>
    </source>
</evidence>
<dbReference type="FunFam" id="4.10.1100.10:FF:000001">
    <property type="entry name" value="Squamosa promoter-binding-like protein 14"/>
    <property type="match status" value="1"/>
</dbReference>
<dbReference type="InterPro" id="IPR004333">
    <property type="entry name" value="SBP_dom"/>
</dbReference>
<evidence type="ECO:0000256" key="12">
    <source>
        <dbReference type="SAM" id="Phobius"/>
    </source>
</evidence>
<dbReference type="InterPro" id="IPR036893">
    <property type="entry name" value="SBP_sf"/>
</dbReference>
<evidence type="ECO:0000256" key="8">
    <source>
        <dbReference type="ARBA" id="ARBA00023242"/>
    </source>
</evidence>
<dbReference type="STRING" id="4155.A0A022S4J4"/>
<dbReference type="GO" id="GO:0005634">
    <property type="term" value="C:nucleus"/>
    <property type="evidence" value="ECO:0000318"/>
    <property type="project" value="GO_Central"/>
</dbReference>
<sequence length="997" mass="110872">MEARIGGQAQLYYGMASTDLNAVRKRSLEWDPNDWRWDGDLFIATPLNRTSSNYQSRQLFPLESGITTTRASSNSSSSDSDELSQGVLKGNMELEKKRRASDVGDNNLADDTLNLNLGGRGYTKPGNVEPATTAKKTKLGGGATPNRSVCQVEGCGSDLSRAKDYHRRHKVCEMHSKASKALVGNQMQRFCQQCSRFHALQEFDEGKRSCRRRLAGHNKRRRKTLTDNVSNNSPVNDSQASGYLLMSILKILSNMHSDRTNHDNQDLLSHLLQSLASQGSNQWDRSIPAHLKESQNLLNNLPSLGNSELASVLLSNGSLGQRSRQEHSNHGDDMPRNAGDLHTASQSPGNVLHSQASSQIYPQGREISGERSKANNFDLNDVYVDSDDGMEYIERSTAPQGLGTVSIGHPSWVQRESDQSSPPQTSGNSDSASAQSPSSSIGEDQRHTDRIVFKLFGKEPSDFPIVLRAQIFDWLSNSPSDIESYIRPGCVILTLYLRLPESEWEELYCDLSSSLTRLLNFSDDINFWSTGWIYARVQNQIAFACNGQVVVNTSLPLGTDNYGTILSVRPIAVTSSAQAEFVVKGFNLSLPTTRLLCALEGKYLEAKSESVEHVDGFEGNAQYIKYSCSIPAVEDHGISSSFAPFIVAEDNICTEIRMLEKEIEMMEIDNLRRGTGRFGVPNQAMEFIHEMGWLLHKFQLMSRYGHEDPNLDCFPFERFKYLVEFSMDRDWCSVVSKLLDILFYGTVSGGEQPLLKFALSEMGLLHRAVRRNSRPLVEMLLRYVPEKVADYLSLEYKSLVDIEQSSLFRPDVAGPGGLTPLHVAAGRDGSEDILDALTDDPRKVGIVAWKTALDSTGFTPEDYARLRGHYSYIHLVQRKMNKKVSSGHVVVDIFDTVPDSSSSSSSSIKQKPNVETAAASFEIGRSEMKRIQRPCGVCAQNGAHRTGSRTLLYRPAMLSMLTIAAVCVCVALLFKSSPKVLFVFRPFRWEMLEYGSS</sequence>
<dbReference type="Pfam" id="PF03110">
    <property type="entry name" value="SBP"/>
    <property type="match status" value="1"/>
</dbReference>
<name>A0A022S4J4_ERYGU</name>
<feature type="region of interest" description="Disordered" evidence="11">
    <location>
        <begin position="214"/>
        <end position="237"/>
    </location>
</feature>
<keyword evidence="15" id="KW-1185">Reference proteome</keyword>
<dbReference type="Gene3D" id="1.25.40.20">
    <property type="entry name" value="Ankyrin repeat-containing domain"/>
    <property type="match status" value="1"/>
</dbReference>
<reference evidence="14 15" key="1">
    <citation type="journal article" date="2013" name="Proc. Natl. Acad. Sci. U.S.A.">
        <title>Fine-scale variation in meiotic recombination in Mimulus inferred from population shotgun sequencing.</title>
        <authorList>
            <person name="Hellsten U."/>
            <person name="Wright K.M."/>
            <person name="Jenkins J."/>
            <person name="Shu S."/>
            <person name="Yuan Y."/>
            <person name="Wessler S.R."/>
            <person name="Schmutz J."/>
            <person name="Willis J.H."/>
            <person name="Rokhsar D.S."/>
        </authorList>
    </citation>
    <scope>NUCLEOTIDE SEQUENCE [LARGE SCALE GENOMIC DNA]</scope>
    <source>
        <strain evidence="15">cv. DUN x IM62</strain>
    </source>
</reference>
<feature type="compositionally biased region" description="Polar residues" evidence="11">
    <location>
        <begin position="343"/>
        <end position="357"/>
    </location>
</feature>
<keyword evidence="12" id="KW-0812">Transmembrane</keyword>
<evidence type="ECO:0000256" key="6">
    <source>
        <dbReference type="ARBA" id="ARBA00023125"/>
    </source>
</evidence>
<dbReference type="Proteomes" id="UP000030748">
    <property type="component" value="Unassembled WGS sequence"/>
</dbReference>
<keyword evidence="2" id="KW-0479">Metal-binding</keyword>
<dbReference type="PANTHER" id="PTHR31251">
    <property type="entry name" value="SQUAMOSA PROMOTER-BINDING-LIKE PROTEIN 4"/>
    <property type="match status" value="1"/>
</dbReference>
<comment type="subcellular location">
    <subcellularLocation>
        <location evidence="1">Nucleus</location>
    </subcellularLocation>
</comment>
<organism evidence="14 15">
    <name type="scientific">Erythranthe guttata</name>
    <name type="common">Yellow monkey flower</name>
    <name type="synonym">Mimulus guttatus</name>
    <dbReference type="NCBI Taxonomy" id="4155"/>
    <lineage>
        <taxon>Eukaryota</taxon>
        <taxon>Viridiplantae</taxon>
        <taxon>Streptophyta</taxon>
        <taxon>Embryophyta</taxon>
        <taxon>Tracheophyta</taxon>
        <taxon>Spermatophyta</taxon>
        <taxon>Magnoliopsida</taxon>
        <taxon>eudicotyledons</taxon>
        <taxon>Gunneridae</taxon>
        <taxon>Pentapetalae</taxon>
        <taxon>asterids</taxon>
        <taxon>lamiids</taxon>
        <taxon>Lamiales</taxon>
        <taxon>Phrymaceae</taxon>
        <taxon>Erythranthe</taxon>
    </lineage>
</organism>
<evidence type="ECO:0000256" key="9">
    <source>
        <dbReference type="ARBA" id="ARBA00056472"/>
    </source>
</evidence>
<evidence type="ECO:0000313" key="15">
    <source>
        <dbReference type="Proteomes" id="UP000030748"/>
    </source>
</evidence>
<dbReference type="SUPFAM" id="SSF48403">
    <property type="entry name" value="Ankyrin repeat"/>
    <property type="match status" value="1"/>
</dbReference>
<feature type="region of interest" description="Disordered" evidence="11">
    <location>
        <begin position="119"/>
        <end position="143"/>
    </location>
</feature>
<feature type="compositionally biased region" description="Basic residues" evidence="11">
    <location>
        <begin position="214"/>
        <end position="223"/>
    </location>
</feature>
<gene>
    <name evidence="14" type="ORF">MIMGU_mgv1a000744mg</name>
</gene>
<feature type="compositionally biased region" description="Low complexity" evidence="11">
    <location>
        <begin position="426"/>
        <end position="440"/>
    </location>
</feature>
<dbReference type="InterPro" id="IPR036770">
    <property type="entry name" value="Ankyrin_rpt-contain_sf"/>
</dbReference>
<evidence type="ECO:0000256" key="5">
    <source>
        <dbReference type="ARBA" id="ARBA00023015"/>
    </source>
</evidence>
<dbReference type="AlphaFoldDB" id="A0A022S4J4"/>
<dbReference type="PANTHER" id="PTHR31251:SF86">
    <property type="entry name" value="SQUAMOSA PROMOTER-BINDING-LIKE PROTEIN 1"/>
    <property type="match status" value="1"/>
</dbReference>
<evidence type="ECO:0000256" key="11">
    <source>
        <dbReference type="SAM" id="MobiDB-lite"/>
    </source>
</evidence>
<feature type="compositionally biased region" description="Low complexity" evidence="11">
    <location>
        <begin position="227"/>
        <end position="237"/>
    </location>
</feature>
<evidence type="ECO:0000256" key="7">
    <source>
        <dbReference type="ARBA" id="ARBA00023163"/>
    </source>
</evidence>
<dbReference type="GO" id="GO:0001216">
    <property type="term" value="F:DNA-binding transcription activator activity"/>
    <property type="evidence" value="ECO:0000318"/>
    <property type="project" value="GO_Central"/>
</dbReference>
<feature type="region of interest" description="Disordered" evidence="11">
    <location>
        <begin position="318"/>
        <end position="357"/>
    </location>
</feature>
<feature type="transmembrane region" description="Helical" evidence="12">
    <location>
        <begin position="951"/>
        <end position="974"/>
    </location>
</feature>
<evidence type="ECO:0000256" key="10">
    <source>
        <dbReference type="PROSITE-ProRule" id="PRU00470"/>
    </source>
</evidence>
<proteinExistence type="predicted"/>
<evidence type="ECO:0000256" key="3">
    <source>
        <dbReference type="ARBA" id="ARBA00022771"/>
    </source>
</evidence>
<dbReference type="Pfam" id="PF26102">
    <property type="entry name" value="Ig_SPL7"/>
    <property type="match status" value="1"/>
</dbReference>
<keyword evidence="3 10" id="KW-0863">Zinc-finger</keyword>
<feature type="compositionally biased region" description="Basic and acidic residues" evidence="11">
    <location>
        <begin position="323"/>
        <end position="335"/>
    </location>
</feature>
<evidence type="ECO:0000256" key="1">
    <source>
        <dbReference type="ARBA" id="ARBA00004123"/>
    </source>
</evidence>